<feature type="region of interest" description="Disordered" evidence="3">
    <location>
        <begin position="443"/>
        <end position="474"/>
    </location>
</feature>
<dbReference type="PaxDb" id="284590-Q6CU45"/>
<dbReference type="SMART" id="SM00194">
    <property type="entry name" value="PTPc"/>
    <property type="match status" value="1"/>
</dbReference>
<evidence type="ECO:0000256" key="1">
    <source>
        <dbReference type="ARBA" id="ARBA00009649"/>
    </source>
</evidence>
<dbReference type="InterPro" id="IPR029021">
    <property type="entry name" value="Prot-tyrosine_phosphatase-like"/>
</dbReference>
<evidence type="ECO:0000259" key="5">
    <source>
        <dbReference type="PROSITE" id="PS50056"/>
    </source>
</evidence>
<dbReference type="InterPro" id="IPR000242">
    <property type="entry name" value="PTP_cat"/>
</dbReference>
<accession>Q6CU45</accession>
<feature type="region of interest" description="Disordered" evidence="3">
    <location>
        <begin position="317"/>
        <end position="373"/>
    </location>
</feature>
<dbReference type="CDD" id="cd18533">
    <property type="entry name" value="PTP_fungal"/>
    <property type="match status" value="1"/>
</dbReference>
<dbReference type="Gene3D" id="3.40.250.10">
    <property type="entry name" value="Rhodanese-like domain"/>
    <property type="match status" value="1"/>
</dbReference>
<feature type="domain" description="Tyrosine-protein phosphatase" evidence="4">
    <location>
        <begin position="587"/>
        <end position="938"/>
    </location>
</feature>
<dbReference type="Gene3D" id="3.90.190.10">
    <property type="entry name" value="Protein tyrosine phosphatase superfamily"/>
    <property type="match status" value="1"/>
</dbReference>
<feature type="compositionally biased region" description="Polar residues" evidence="3">
    <location>
        <begin position="349"/>
        <end position="362"/>
    </location>
</feature>
<dbReference type="InterPro" id="IPR036873">
    <property type="entry name" value="Rhodanese-like_dom_sf"/>
</dbReference>
<dbReference type="SUPFAM" id="SSF52799">
    <property type="entry name" value="(Phosphotyrosine protein) phosphatases II"/>
    <property type="match status" value="1"/>
</dbReference>
<feature type="domain" description="Tyrosine specific protein phosphatases" evidence="5">
    <location>
        <begin position="810"/>
        <end position="929"/>
    </location>
</feature>
<feature type="compositionally biased region" description="Polar residues" evidence="3">
    <location>
        <begin position="320"/>
        <end position="337"/>
    </location>
</feature>
<dbReference type="PRINTS" id="PR00700">
    <property type="entry name" value="PRTYPHPHTASE"/>
</dbReference>
<evidence type="ECO:0000313" key="7">
    <source>
        <dbReference type="EMBL" id="CAH01395.1"/>
    </source>
</evidence>
<dbReference type="EMBL" id="CR382123">
    <property type="protein sequence ID" value="CAH01395.1"/>
    <property type="molecule type" value="Genomic_DNA"/>
</dbReference>
<dbReference type="Pfam" id="PF00581">
    <property type="entry name" value="Rhodanese"/>
    <property type="match status" value="1"/>
</dbReference>
<feature type="domain" description="Rhodanese" evidence="6">
    <location>
        <begin position="182"/>
        <end position="309"/>
    </location>
</feature>
<evidence type="ECO:0000256" key="2">
    <source>
        <dbReference type="ARBA" id="ARBA00013064"/>
    </source>
</evidence>
<sequence length="983" mass="110069">MEYIDTMGTNKQQEEIQLKEPLSFSRPLARPPSISGCTEYKDRDSIQSSSFTSESSSVLSSSSTLIDDKSSNSSLASPALSANYKRNSTEVLPEKILIHASTFPSASEPSYSTCTPSPLSASHRSSLSFSRSRSRSIAMKSNSLPAIPTICPKDLRFPKHKDCSFISPADLHHYIENMDQNPNEKLIIFDTRPFIEFNKNHIRSAMHLCLPSTLLKRKNFNLERLIGNLPSPGRETLSEYLLGSDSATANAKVVIYDNVANQTDYAVSLACFGISSKILDHVSDKQKPSVFILAEGFESFNAAYPDDVEVGTMDLEDSYTLDSPSSPHQADNISPVQPQLKHSGRSHSHSCSPLKQPPQTGNSRTLSGSPISTSSPLSSLFGFKLPAPINNQHLPTFKLPQIEHDISDLDNYVKAVEINERSQRNSFLESENDLRSFKFPASPSKQFSTDATSSSFTSTQTALSPADPSSGHNSSKLNFQVKYDNLYHRFASEEINQVVPSWFCQLMDIPKLHFISKFQRLELLERKRLQRLLGPSSSASIVSTQSRSTVAGNDRCVEDGHYDVDEDDAEENLQSITISSGVEFGTKNRYKDIFPYEHTRVKLSHSSICSAGCENSTPSPRSSAYSSCASGLPTQDEQEDVWNTYINANYLVNPFAQLQQSSTADIKSVRYIATQAPLKETISDFYTCILNNNVPIILTLTDEFENGVEKCCNFWANGNYDGINVKLLDEFSTMLQDKPMKAESNHEEDMFASKFWRHLKLNKTSDNNNEIIIRRIELSYNNDRSKFQLLQLQIKDWPDLGTLLKPNEILQIINLKNFVIDSLFAHNVYSPNYTPTVLVHCSAGCGRTGTLCTVDSILSNLKKFDTDENPSLYGAFAVPLTPNLSPTTKSNSFSATKPPTSLMFDPIVTTVNQFRRQRISMVQNINQFLFIYDCLLFYFTLNLETSPTDPEKRNNWQSMTDENSHLDILHKFIDGKVNELQQV</sequence>
<evidence type="ECO:0000313" key="8">
    <source>
        <dbReference type="Proteomes" id="UP000000598"/>
    </source>
</evidence>
<evidence type="ECO:0000259" key="6">
    <source>
        <dbReference type="PROSITE" id="PS50206"/>
    </source>
</evidence>
<reference evidence="7 8" key="1">
    <citation type="journal article" date="2004" name="Nature">
        <title>Genome evolution in yeasts.</title>
        <authorList>
            <consortium name="Genolevures"/>
            <person name="Dujon B."/>
            <person name="Sherman D."/>
            <person name="Fischer G."/>
            <person name="Durrens P."/>
            <person name="Casaregola S."/>
            <person name="Lafontaine I."/>
            <person name="de Montigny J."/>
            <person name="Marck C."/>
            <person name="Neuveglise C."/>
            <person name="Talla E."/>
            <person name="Goffard N."/>
            <person name="Frangeul L."/>
            <person name="Aigle M."/>
            <person name="Anthouard V."/>
            <person name="Babour A."/>
            <person name="Barbe V."/>
            <person name="Barnay S."/>
            <person name="Blanchin S."/>
            <person name="Beckerich J.M."/>
            <person name="Beyne E."/>
            <person name="Bleykasten C."/>
            <person name="Boisrame A."/>
            <person name="Boyer J."/>
            <person name="Cattolico L."/>
            <person name="Confanioleri F."/>
            <person name="de Daruvar A."/>
            <person name="Despons L."/>
            <person name="Fabre E."/>
            <person name="Fairhead C."/>
            <person name="Ferry-Dumazet H."/>
            <person name="Groppi A."/>
            <person name="Hantraye F."/>
            <person name="Hennequin C."/>
            <person name="Jauniaux N."/>
            <person name="Joyet P."/>
            <person name="Kachouri R."/>
            <person name="Kerrest A."/>
            <person name="Koszul R."/>
            <person name="Lemaire M."/>
            <person name="Lesur I."/>
            <person name="Ma L."/>
            <person name="Muller H."/>
            <person name="Nicaud J.M."/>
            <person name="Nikolski M."/>
            <person name="Oztas S."/>
            <person name="Ozier-Kalogeropoulos O."/>
            <person name="Pellenz S."/>
            <person name="Potier S."/>
            <person name="Richard G.F."/>
            <person name="Straub M.L."/>
            <person name="Suleau A."/>
            <person name="Swennene D."/>
            <person name="Tekaia F."/>
            <person name="Wesolowski-Louvel M."/>
            <person name="Westhof E."/>
            <person name="Wirth B."/>
            <person name="Zeniou-Meyer M."/>
            <person name="Zivanovic I."/>
            <person name="Bolotin-Fukuhara M."/>
            <person name="Thierry A."/>
            <person name="Bouchier C."/>
            <person name="Caudron B."/>
            <person name="Scarpelli C."/>
            <person name="Gaillardin C."/>
            <person name="Weissenbach J."/>
            <person name="Wincker P."/>
            <person name="Souciet J.L."/>
        </authorList>
    </citation>
    <scope>NUCLEOTIDE SEQUENCE [LARGE SCALE GENOMIC DNA]</scope>
    <source>
        <strain evidence="8">ATCC 8585 / CBS 2359 / DSM 70799 / NBRC 1267 / NRRL Y-1140 / WM37</strain>
    </source>
</reference>
<dbReference type="EC" id="3.1.3.48" evidence="2"/>
<proteinExistence type="inferred from homology"/>
<dbReference type="PROSITE" id="PS50056">
    <property type="entry name" value="TYR_PHOSPHATASE_2"/>
    <property type="match status" value="1"/>
</dbReference>
<organism evidence="7 8">
    <name type="scientific">Kluyveromyces lactis (strain ATCC 8585 / CBS 2359 / DSM 70799 / NBRC 1267 / NRRL Y-1140 / WM37)</name>
    <name type="common">Yeast</name>
    <name type="synonym">Candida sphaerica</name>
    <dbReference type="NCBI Taxonomy" id="284590"/>
    <lineage>
        <taxon>Eukaryota</taxon>
        <taxon>Fungi</taxon>
        <taxon>Dikarya</taxon>
        <taxon>Ascomycota</taxon>
        <taxon>Saccharomycotina</taxon>
        <taxon>Saccharomycetes</taxon>
        <taxon>Saccharomycetales</taxon>
        <taxon>Saccharomycetaceae</taxon>
        <taxon>Kluyveromyces</taxon>
    </lineage>
</organism>
<dbReference type="PROSITE" id="PS50055">
    <property type="entry name" value="TYR_PHOSPHATASE_PTP"/>
    <property type="match status" value="1"/>
</dbReference>
<dbReference type="GO" id="GO:0004725">
    <property type="term" value="F:protein tyrosine phosphatase activity"/>
    <property type="evidence" value="ECO:0007669"/>
    <property type="project" value="UniProtKB-EC"/>
</dbReference>
<dbReference type="InterPro" id="IPR003595">
    <property type="entry name" value="Tyr_Pase_cat"/>
</dbReference>
<dbReference type="KEGG" id="kla:KLLA0_C07733g"/>
<evidence type="ECO:0000259" key="4">
    <source>
        <dbReference type="PROSITE" id="PS50055"/>
    </source>
</evidence>
<dbReference type="FunCoup" id="Q6CU45">
    <property type="interactions" value="129"/>
</dbReference>
<dbReference type="eggNOG" id="KOG0789">
    <property type="taxonomic scope" value="Eukaryota"/>
</dbReference>
<dbReference type="InterPro" id="IPR000387">
    <property type="entry name" value="Tyr_Pase_dom"/>
</dbReference>
<dbReference type="SMART" id="SM00450">
    <property type="entry name" value="RHOD"/>
    <property type="match status" value="1"/>
</dbReference>
<dbReference type="HOGENOM" id="CLU_007989_1_0_1"/>
<evidence type="ECO:0000256" key="3">
    <source>
        <dbReference type="SAM" id="MobiDB-lite"/>
    </source>
</evidence>
<gene>
    <name evidence="7" type="ORF">KLLA0_C07733g</name>
</gene>
<keyword evidence="8" id="KW-1185">Reference proteome</keyword>
<feature type="region of interest" description="Disordered" evidence="3">
    <location>
        <begin position="105"/>
        <end position="125"/>
    </location>
</feature>
<dbReference type="PANTHER" id="PTHR19134">
    <property type="entry name" value="RECEPTOR-TYPE TYROSINE-PROTEIN PHOSPHATASE"/>
    <property type="match status" value="1"/>
</dbReference>
<dbReference type="AlphaFoldDB" id="Q6CU45"/>
<dbReference type="PROSITE" id="PS50206">
    <property type="entry name" value="RHODANESE_3"/>
    <property type="match status" value="1"/>
</dbReference>
<feature type="compositionally biased region" description="Polar residues" evidence="3">
    <location>
        <begin position="105"/>
        <end position="116"/>
    </location>
</feature>
<name>Q6CU45_KLULA</name>
<feature type="compositionally biased region" description="Low complexity" evidence="3">
    <location>
        <begin position="446"/>
        <end position="462"/>
    </location>
</feature>
<feature type="compositionally biased region" description="Low complexity" evidence="3">
    <location>
        <begin position="363"/>
        <end position="373"/>
    </location>
</feature>
<dbReference type="SUPFAM" id="SSF52821">
    <property type="entry name" value="Rhodanese/Cell cycle control phosphatase"/>
    <property type="match status" value="1"/>
</dbReference>
<protein>
    <recommendedName>
        <fullName evidence="2">protein-tyrosine-phosphatase</fullName>
        <ecNumber evidence="2">3.1.3.48</ecNumber>
    </recommendedName>
</protein>
<dbReference type="Proteomes" id="UP000000598">
    <property type="component" value="Chromosome C"/>
</dbReference>
<feature type="region of interest" description="Disordered" evidence="3">
    <location>
        <begin position="1"/>
        <end position="53"/>
    </location>
</feature>
<dbReference type="InParanoid" id="Q6CU45"/>
<dbReference type="OMA" id="KDWPDLG"/>
<dbReference type="InterPro" id="IPR016130">
    <property type="entry name" value="Tyr_Pase_AS"/>
</dbReference>
<dbReference type="Pfam" id="PF00102">
    <property type="entry name" value="Y_phosphatase"/>
    <property type="match status" value="1"/>
</dbReference>
<dbReference type="InterPro" id="IPR001763">
    <property type="entry name" value="Rhodanese-like_dom"/>
</dbReference>
<comment type="similarity">
    <text evidence="1">Belongs to the protein-tyrosine phosphatase family. Non-receptor class subfamily.</text>
</comment>
<dbReference type="PANTHER" id="PTHR19134:SF547">
    <property type="entry name" value="TYROSINE-PROTEIN PHOSPHATASE 3"/>
    <property type="match status" value="1"/>
</dbReference>
<dbReference type="InterPro" id="IPR050348">
    <property type="entry name" value="Protein-Tyr_Phosphatase"/>
</dbReference>
<dbReference type="SMART" id="SM00404">
    <property type="entry name" value="PTPc_motif"/>
    <property type="match status" value="1"/>
</dbReference>
<dbReference type="STRING" id="284590.Q6CU45"/>
<dbReference type="PROSITE" id="PS00383">
    <property type="entry name" value="TYR_PHOSPHATASE_1"/>
    <property type="match status" value="1"/>
</dbReference>